<sequence length="398" mass="45405">MINNEELVYWWKGYVVITIRGKRLERLINRMMHQRLAAWDLTRESEDKAQVCITVPDLFQLRKSLKETGCRIRIVKKIGLPFILQKMRRQAGLYSGAILFLAMLYLLSSMIWSVEIEGISVPEREAQVRQTLADLGVKPGAFKFRVAEPSEIKRQVTQRLDNVTWVGFGYKGTTAYLEVVEKTLPEQPEPVYPRDLIAKKKAVIHDLFVESGTPMVKPNQYVKPGDLLVSGKIGSDEAPQLTAAKGKVWGEVWYVSEIRVPLKLEKAVLTGERKTRYYLHVGPYKLKVWGYGQIPFDHYVTRDDRYSLSIGSFTLPIAWTIEQVQAARQAEVTLDEAKALNMGLKLAREKMVAKLPEDAEIVEENILKKGIDSGKVYIKIHYSVIEEISMAKYTSQGE</sequence>
<evidence type="ECO:0000313" key="3">
    <source>
        <dbReference type="EMBL" id="QZT33375.1"/>
    </source>
</evidence>
<keyword evidence="1" id="KW-1133">Transmembrane helix</keyword>
<keyword evidence="1" id="KW-0812">Transmembrane</keyword>
<evidence type="ECO:0000256" key="1">
    <source>
        <dbReference type="SAM" id="Phobius"/>
    </source>
</evidence>
<dbReference type="RefSeq" id="WP_007504944.1">
    <property type="nucleotide sequence ID" value="NZ_AFCE01000142.1"/>
</dbReference>
<dbReference type="OrthoDB" id="1640349at2"/>
<feature type="transmembrane region" description="Helical" evidence="1">
    <location>
        <begin position="91"/>
        <end position="112"/>
    </location>
</feature>
<evidence type="ECO:0000313" key="2">
    <source>
        <dbReference type="EMBL" id="EGL82657.1"/>
    </source>
</evidence>
<accession>F5L7L3</accession>
<name>F5L7L3_CALTT</name>
<dbReference type="Proteomes" id="UP000010716">
    <property type="component" value="Unassembled WGS sequence"/>
</dbReference>
<reference evidence="2 4" key="1">
    <citation type="journal article" date="2011" name="J. Bacteriol.">
        <title>Draft genome sequence of the thermoalkaliphilic Caldalkalibacillus thermarum strain TA2.A1.</title>
        <authorList>
            <person name="Kalamorz F."/>
            <person name="Keis S."/>
            <person name="McMillan D.G."/>
            <person name="Olsson K."/>
            <person name="Stanton J.A."/>
            <person name="Stockwell P."/>
            <person name="Black M.A."/>
            <person name="Klingeman D.M."/>
            <person name="Land M.L."/>
            <person name="Han C.S."/>
            <person name="Martin S.L."/>
            <person name="Becher S.A."/>
            <person name="Peddie C.J."/>
            <person name="Morgan H.W."/>
            <person name="Matthies D."/>
            <person name="Preiss L."/>
            <person name="Meier T."/>
            <person name="Brown S.D."/>
            <person name="Cook G.M."/>
        </authorList>
    </citation>
    <scope>NUCLEOTIDE SEQUENCE [LARGE SCALE GENOMIC DNA]</scope>
    <source>
        <strain evidence="2 4">TA2.A1</strain>
    </source>
</reference>
<protein>
    <submittedName>
        <fullName evidence="2">Sporulation protein YqfD</fullName>
    </submittedName>
</protein>
<dbReference type="EMBL" id="CP082237">
    <property type="protein sequence ID" value="QZT33375.1"/>
    <property type="molecule type" value="Genomic_DNA"/>
</dbReference>
<evidence type="ECO:0000313" key="4">
    <source>
        <dbReference type="Proteomes" id="UP000010716"/>
    </source>
</evidence>
<dbReference type="InterPro" id="IPR010690">
    <property type="entry name" value="YqfD"/>
</dbReference>
<keyword evidence="5" id="KW-1185">Reference proteome</keyword>
<proteinExistence type="predicted"/>
<dbReference type="EMBL" id="AFCE01000142">
    <property type="protein sequence ID" value="EGL82657.1"/>
    <property type="molecule type" value="Genomic_DNA"/>
</dbReference>
<reference evidence="3 5" key="2">
    <citation type="journal article" date="2020" name="Extremophiles">
        <title>Genomic analysis of Caldalkalibacillus thermarum TA2.A1 reveals aerobic alkaliphilic metabolism and evolutionary hallmarks linking alkaliphilic bacteria and plant life.</title>
        <authorList>
            <person name="de Jong S.I."/>
            <person name="van den Broek M.A."/>
            <person name="Merkel A.Y."/>
            <person name="de la Torre Cortes P."/>
            <person name="Kalamorz F."/>
            <person name="Cook G.M."/>
            <person name="van Loosdrecht M.C.M."/>
            <person name="McMillan D.G.G."/>
        </authorList>
    </citation>
    <scope>NUCLEOTIDE SEQUENCE [LARGE SCALE GENOMIC DNA]</scope>
    <source>
        <strain evidence="3 5">TA2.A1</strain>
    </source>
</reference>
<reference evidence="3" key="3">
    <citation type="submission" date="2021-08" db="EMBL/GenBank/DDBJ databases">
        <authorList>
            <person name="de Jong S."/>
            <person name="van den Broek M."/>
            <person name="Merkel A."/>
            <person name="de la Torre Cortes P."/>
            <person name="Kalamorz F."/>
            <person name="Cook G."/>
            <person name="van Loosdrecht M."/>
            <person name="McMillan D."/>
        </authorList>
    </citation>
    <scope>NUCLEOTIDE SEQUENCE</scope>
    <source>
        <strain evidence="3">TA2.A1</strain>
    </source>
</reference>
<dbReference type="PIRSF" id="PIRSF029895">
    <property type="entry name" value="SpoIV"/>
    <property type="match status" value="1"/>
</dbReference>
<keyword evidence="1" id="KW-0472">Membrane</keyword>
<dbReference type="Pfam" id="PF06898">
    <property type="entry name" value="YqfD"/>
    <property type="match status" value="1"/>
</dbReference>
<dbReference type="Proteomes" id="UP000825179">
    <property type="component" value="Chromosome"/>
</dbReference>
<dbReference type="AlphaFoldDB" id="F5L7L3"/>
<dbReference type="KEGG" id="cthu:HUR95_14130"/>
<evidence type="ECO:0000313" key="5">
    <source>
        <dbReference type="Proteomes" id="UP000825179"/>
    </source>
</evidence>
<organism evidence="2 4">
    <name type="scientific">Caldalkalibacillus thermarum (strain TA2.A1)</name>
    <dbReference type="NCBI Taxonomy" id="986075"/>
    <lineage>
        <taxon>Bacteria</taxon>
        <taxon>Bacillati</taxon>
        <taxon>Bacillota</taxon>
        <taxon>Bacilli</taxon>
        <taxon>Bacillales</taxon>
        <taxon>Bacillaceae</taxon>
        <taxon>Caldalkalibacillus</taxon>
    </lineage>
</organism>
<dbReference type="eggNOG" id="COG0561">
    <property type="taxonomic scope" value="Bacteria"/>
</dbReference>
<gene>
    <name evidence="3" type="primary">yqfD</name>
    <name evidence="2" type="ORF">CathTA2_1813</name>
    <name evidence="3" type="ORF">HUR95_14130</name>
</gene>
<dbReference type="NCBIfam" id="TIGR02876">
    <property type="entry name" value="spore_yqfD"/>
    <property type="match status" value="1"/>
</dbReference>